<organism evidence="2">
    <name type="scientific">bioreactor metagenome</name>
    <dbReference type="NCBI Taxonomy" id="1076179"/>
    <lineage>
        <taxon>unclassified sequences</taxon>
        <taxon>metagenomes</taxon>
        <taxon>ecological metagenomes</taxon>
    </lineage>
</organism>
<gene>
    <name evidence="2" type="ORF">SDC9_98209</name>
</gene>
<proteinExistence type="predicted"/>
<evidence type="ECO:0000313" key="2">
    <source>
        <dbReference type="EMBL" id="MPM51460.1"/>
    </source>
</evidence>
<feature type="region of interest" description="Disordered" evidence="1">
    <location>
        <begin position="171"/>
        <end position="193"/>
    </location>
</feature>
<sequence>MQTLLNRSVELAQHLMRFAPVLSAGRFHMGDAEGDIRLQREAEGFAARFNDLVALVARVRGIDGALFVHYTQKGEQLVVAGIAARRVDQPCGKAERAFAYAAAQHILHTPELARVRLSVGVTHRPEPERPMPHKALCRDWVLQQVQPVKESVCALQTGEVFRQIRIRRDAGDKALEQPGGSADGGKERNTAMPRHLRCDTLI</sequence>
<protein>
    <submittedName>
        <fullName evidence="2">Uncharacterized protein</fullName>
    </submittedName>
</protein>
<dbReference type="AlphaFoldDB" id="A0A645AE64"/>
<evidence type="ECO:0000256" key="1">
    <source>
        <dbReference type="SAM" id="MobiDB-lite"/>
    </source>
</evidence>
<accession>A0A645AE64</accession>
<reference evidence="2" key="1">
    <citation type="submission" date="2019-08" db="EMBL/GenBank/DDBJ databases">
        <authorList>
            <person name="Kucharzyk K."/>
            <person name="Murdoch R.W."/>
            <person name="Higgins S."/>
            <person name="Loffler F."/>
        </authorList>
    </citation>
    <scope>NUCLEOTIDE SEQUENCE</scope>
</reference>
<comment type="caution">
    <text evidence="2">The sequence shown here is derived from an EMBL/GenBank/DDBJ whole genome shotgun (WGS) entry which is preliminary data.</text>
</comment>
<dbReference type="EMBL" id="VSSQ01013425">
    <property type="protein sequence ID" value="MPM51460.1"/>
    <property type="molecule type" value="Genomic_DNA"/>
</dbReference>
<name>A0A645AE64_9ZZZZ</name>